<proteinExistence type="inferred from homology"/>
<evidence type="ECO:0000256" key="6">
    <source>
        <dbReference type="ARBA" id="ARBA00035254"/>
    </source>
</evidence>
<gene>
    <name evidence="7" type="primary">rpsD</name>
    <name evidence="10" type="ORF">A2824_01850</name>
</gene>
<keyword evidence="5 7" id="KW-0687">Ribonucleoprotein</keyword>
<comment type="subunit">
    <text evidence="7">Part of the 30S ribosomal subunit. Contacts protein S5. The interaction surface between S4 and S5 is involved in control of translational fidelity.</text>
</comment>
<dbReference type="PANTHER" id="PTHR11831:SF4">
    <property type="entry name" value="SMALL RIBOSOMAL SUBUNIT PROTEIN US4M"/>
    <property type="match status" value="1"/>
</dbReference>
<dbReference type="InterPro" id="IPR001912">
    <property type="entry name" value="Ribosomal_uS4_N"/>
</dbReference>
<evidence type="ECO:0000256" key="4">
    <source>
        <dbReference type="ARBA" id="ARBA00022980"/>
    </source>
</evidence>
<dbReference type="GO" id="GO:0042274">
    <property type="term" value="P:ribosomal small subunit biogenesis"/>
    <property type="evidence" value="ECO:0007669"/>
    <property type="project" value="TreeGrafter"/>
</dbReference>
<dbReference type="FunFam" id="3.10.290.10:FF:000001">
    <property type="entry name" value="30S ribosomal protein S4"/>
    <property type="match status" value="1"/>
</dbReference>
<dbReference type="InterPro" id="IPR005709">
    <property type="entry name" value="Ribosomal_uS4_bac-type"/>
</dbReference>
<dbReference type="SMART" id="SM01390">
    <property type="entry name" value="Ribosomal_S4"/>
    <property type="match status" value="1"/>
</dbReference>
<dbReference type="SMART" id="SM00363">
    <property type="entry name" value="S4"/>
    <property type="match status" value="1"/>
</dbReference>
<dbReference type="InterPro" id="IPR002942">
    <property type="entry name" value="S4_RNA-bd"/>
</dbReference>
<evidence type="ECO:0000313" key="10">
    <source>
        <dbReference type="EMBL" id="OGI69174.1"/>
    </source>
</evidence>
<dbReference type="InterPro" id="IPR022801">
    <property type="entry name" value="Ribosomal_uS4"/>
</dbReference>
<dbReference type="NCBIfam" id="NF003717">
    <property type="entry name" value="PRK05327.1"/>
    <property type="match status" value="1"/>
</dbReference>
<sequence length="202" mass="22917">MISKPKYKIARRLGPIYEKTQTQRFTLSEARRAKAAGRGKRPKALSDYGLQLIEKQKIKFSYGISERQFGNYVEEAMKSIAVAPSIKLQESLESRLDNVAYRIGLAPTRASARQMVAHGHLLINGKRTTSPSYRVKIGDKIGIREGSKNKGIFQELAKKLKNYKSPEWLRFDPNTFAGEVENKPKALDGAFNFDTVLEFYSR</sequence>
<feature type="domain" description="Small ribosomal subunit protein uS4 N-terminal" evidence="9">
    <location>
        <begin position="1"/>
        <end position="93"/>
    </location>
</feature>
<evidence type="ECO:0000313" key="11">
    <source>
        <dbReference type="Proteomes" id="UP000178059"/>
    </source>
</evidence>
<dbReference type="STRING" id="1801743.A2824_01850"/>
<evidence type="ECO:0000259" key="8">
    <source>
        <dbReference type="SMART" id="SM00363"/>
    </source>
</evidence>
<dbReference type="NCBIfam" id="TIGR01017">
    <property type="entry name" value="rpsD_bact"/>
    <property type="match status" value="1"/>
</dbReference>
<comment type="caution">
    <text evidence="10">The sequence shown here is derived from an EMBL/GenBank/DDBJ whole genome shotgun (WGS) entry which is preliminary data.</text>
</comment>
<evidence type="ECO:0000256" key="1">
    <source>
        <dbReference type="ARBA" id="ARBA00007465"/>
    </source>
</evidence>
<evidence type="ECO:0000256" key="2">
    <source>
        <dbReference type="ARBA" id="ARBA00022730"/>
    </source>
</evidence>
<evidence type="ECO:0000259" key="9">
    <source>
        <dbReference type="SMART" id="SM01390"/>
    </source>
</evidence>
<keyword evidence="3 7" id="KW-0694">RNA-binding</keyword>
<organism evidence="10 11">
    <name type="scientific">Candidatus Nomurabacteria bacterium RIFCSPHIGHO2_01_FULL_42_16</name>
    <dbReference type="NCBI Taxonomy" id="1801743"/>
    <lineage>
        <taxon>Bacteria</taxon>
        <taxon>Candidatus Nomuraibacteriota</taxon>
    </lineage>
</organism>
<dbReference type="GO" id="GO:0003735">
    <property type="term" value="F:structural constituent of ribosome"/>
    <property type="evidence" value="ECO:0007669"/>
    <property type="project" value="InterPro"/>
</dbReference>
<dbReference type="SUPFAM" id="SSF55174">
    <property type="entry name" value="Alpha-L RNA-binding motif"/>
    <property type="match status" value="1"/>
</dbReference>
<evidence type="ECO:0000256" key="5">
    <source>
        <dbReference type="ARBA" id="ARBA00023274"/>
    </source>
</evidence>
<keyword evidence="4 7" id="KW-0689">Ribosomal protein</keyword>
<dbReference type="InterPro" id="IPR036986">
    <property type="entry name" value="S4_RNA-bd_sf"/>
</dbReference>
<dbReference type="CDD" id="cd00165">
    <property type="entry name" value="S4"/>
    <property type="match status" value="1"/>
</dbReference>
<dbReference type="PROSITE" id="PS50889">
    <property type="entry name" value="S4"/>
    <property type="match status" value="1"/>
</dbReference>
<dbReference type="Proteomes" id="UP000178059">
    <property type="component" value="Unassembled WGS sequence"/>
</dbReference>
<dbReference type="AlphaFoldDB" id="A0A1F6VHS9"/>
<comment type="function">
    <text evidence="7">With S5 and S12 plays an important role in translational accuracy.</text>
</comment>
<dbReference type="GO" id="GO:0015935">
    <property type="term" value="C:small ribosomal subunit"/>
    <property type="evidence" value="ECO:0007669"/>
    <property type="project" value="InterPro"/>
</dbReference>
<dbReference type="Pfam" id="PF01479">
    <property type="entry name" value="S4"/>
    <property type="match status" value="1"/>
</dbReference>
<dbReference type="Gene3D" id="3.10.290.10">
    <property type="entry name" value="RNA-binding S4 domain"/>
    <property type="match status" value="1"/>
</dbReference>
<reference evidence="10 11" key="1">
    <citation type="journal article" date="2016" name="Nat. Commun.">
        <title>Thousands of microbial genomes shed light on interconnected biogeochemical processes in an aquifer system.</title>
        <authorList>
            <person name="Anantharaman K."/>
            <person name="Brown C.T."/>
            <person name="Hug L.A."/>
            <person name="Sharon I."/>
            <person name="Castelle C.J."/>
            <person name="Probst A.J."/>
            <person name="Thomas B.C."/>
            <person name="Singh A."/>
            <person name="Wilkins M.J."/>
            <person name="Karaoz U."/>
            <person name="Brodie E.L."/>
            <person name="Williams K.H."/>
            <person name="Hubbard S.S."/>
            <person name="Banfield J.F."/>
        </authorList>
    </citation>
    <scope>NUCLEOTIDE SEQUENCE [LARGE SCALE GENOMIC DNA]</scope>
</reference>
<feature type="domain" description="RNA-binding S4" evidence="8">
    <location>
        <begin position="94"/>
        <end position="157"/>
    </location>
</feature>
<dbReference type="PANTHER" id="PTHR11831">
    <property type="entry name" value="30S 40S RIBOSOMAL PROTEIN"/>
    <property type="match status" value="1"/>
</dbReference>
<dbReference type="GO" id="GO:0006412">
    <property type="term" value="P:translation"/>
    <property type="evidence" value="ECO:0007669"/>
    <property type="project" value="UniProtKB-UniRule"/>
</dbReference>
<keyword evidence="2 7" id="KW-0699">rRNA-binding</keyword>
<accession>A0A1F6VHS9</accession>
<dbReference type="Gene3D" id="1.10.1050.10">
    <property type="entry name" value="Ribosomal Protein S4 Delta 41, Chain A, domain 1"/>
    <property type="match status" value="1"/>
</dbReference>
<comment type="function">
    <text evidence="7">One of the primary rRNA binding proteins, it binds directly to 16S rRNA where it nucleates assembly of the body of the 30S subunit.</text>
</comment>
<protein>
    <recommendedName>
        <fullName evidence="6 7">Small ribosomal subunit protein uS4</fullName>
    </recommendedName>
</protein>
<evidence type="ECO:0000256" key="3">
    <source>
        <dbReference type="ARBA" id="ARBA00022884"/>
    </source>
</evidence>
<name>A0A1F6VHS9_9BACT</name>
<dbReference type="HAMAP" id="MF_01306_B">
    <property type="entry name" value="Ribosomal_uS4_B"/>
    <property type="match status" value="1"/>
</dbReference>
<evidence type="ECO:0000256" key="7">
    <source>
        <dbReference type="HAMAP-Rule" id="MF_01306"/>
    </source>
</evidence>
<dbReference type="GO" id="GO:0019843">
    <property type="term" value="F:rRNA binding"/>
    <property type="evidence" value="ECO:0007669"/>
    <property type="project" value="UniProtKB-UniRule"/>
</dbReference>
<comment type="similarity">
    <text evidence="1 7">Belongs to the universal ribosomal protein uS4 family.</text>
</comment>
<dbReference type="Pfam" id="PF00163">
    <property type="entry name" value="Ribosomal_S4"/>
    <property type="match status" value="1"/>
</dbReference>
<dbReference type="EMBL" id="MFTT01000032">
    <property type="protein sequence ID" value="OGI69174.1"/>
    <property type="molecule type" value="Genomic_DNA"/>
</dbReference>